<keyword evidence="2" id="KW-0378">Hydrolase</keyword>
<dbReference type="PANTHER" id="PTHR10885:SF0">
    <property type="entry name" value="ISOPENTENYL-DIPHOSPHATE DELTA-ISOMERASE"/>
    <property type="match status" value="1"/>
</dbReference>
<accession>A0ABQ4C1N0</accession>
<evidence type="ECO:0000259" key="1">
    <source>
        <dbReference type="PROSITE" id="PS51462"/>
    </source>
</evidence>
<dbReference type="InterPro" id="IPR000086">
    <property type="entry name" value="NUDIX_hydrolase_dom"/>
</dbReference>
<proteinExistence type="predicted"/>
<evidence type="ECO:0000313" key="2">
    <source>
        <dbReference type="EMBL" id="GIF56687.1"/>
    </source>
</evidence>
<organism evidence="2 3">
    <name type="scientific">Asanoa iriomotensis</name>
    <dbReference type="NCBI Taxonomy" id="234613"/>
    <lineage>
        <taxon>Bacteria</taxon>
        <taxon>Bacillati</taxon>
        <taxon>Actinomycetota</taxon>
        <taxon>Actinomycetes</taxon>
        <taxon>Micromonosporales</taxon>
        <taxon>Micromonosporaceae</taxon>
        <taxon>Asanoa</taxon>
    </lineage>
</organism>
<evidence type="ECO:0000313" key="3">
    <source>
        <dbReference type="Proteomes" id="UP000624325"/>
    </source>
</evidence>
<sequence length="215" mass="24053">MAEMIDIFDGNHQPIGTFERVAAHKQGLWHHTFHCWIVGRAPAESEGFVVLQLRSPSKKNYPNMLDITAAGHLEAGETPEDGVREIEEELGVAVESGSLLYLGIKHDVMDENNGVRNREFSHVYLLRDDRPIDQYRLSEEEVSGLVRISIADGLALFSGEKGSVSCQAIRADSGGTANFEREVHVEDLIPRVDSYYLKIFAIADLHLKGYKYLSI</sequence>
<dbReference type="PROSITE" id="PS51462">
    <property type="entry name" value="NUDIX"/>
    <property type="match status" value="1"/>
</dbReference>
<protein>
    <submittedName>
        <fullName evidence="2">Nudix hydrolase</fullName>
    </submittedName>
</protein>
<name>A0ABQ4C1N0_9ACTN</name>
<dbReference type="Gene3D" id="3.90.79.10">
    <property type="entry name" value="Nucleoside Triphosphate Pyrophosphohydrolase"/>
    <property type="match status" value="1"/>
</dbReference>
<dbReference type="SUPFAM" id="SSF55811">
    <property type="entry name" value="Nudix"/>
    <property type="match status" value="1"/>
</dbReference>
<feature type="domain" description="Nudix hydrolase" evidence="1">
    <location>
        <begin position="28"/>
        <end position="170"/>
    </location>
</feature>
<dbReference type="EMBL" id="BONC01000016">
    <property type="protein sequence ID" value="GIF56687.1"/>
    <property type="molecule type" value="Genomic_DNA"/>
</dbReference>
<dbReference type="PANTHER" id="PTHR10885">
    <property type="entry name" value="ISOPENTENYL-DIPHOSPHATE DELTA-ISOMERASE"/>
    <property type="match status" value="1"/>
</dbReference>
<reference evidence="2 3" key="1">
    <citation type="submission" date="2021-01" db="EMBL/GenBank/DDBJ databases">
        <title>Whole genome shotgun sequence of Asanoa iriomotensis NBRC 100142.</title>
        <authorList>
            <person name="Komaki H."/>
            <person name="Tamura T."/>
        </authorList>
    </citation>
    <scope>NUCLEOTIDE SEQUENCE [LARGE SCALE GENOMIC DNA]</scope>
    <source>
        <strain evidence="2 3">NBRC 100142</strain>
    </source>
</reference>
<dbReference type="InterPro" id="IPR015797">
    <property type="entry name" value="NUDIX_hydrolase-like_dom_sf"/>
</dbReference>
<keyword evidence="3" id="KW-1185">Reference proteome</keyword>
<dbReference type="Pfam" id="PF00293">
    <property type="entry name" value="NUDIX"/>
    <property type="match status" value="1"/>
</dbReference>
<dbReference type="GO" id="GO:0016787">
    <property type="term" value="F:hydrolase activity"/>
    <property type="evidence" value="ECO:0007669"/>
    <property type="project" value="UniProtKB-KW"/>
</dbReference>
<comment type="caution">
    <text evidence="2">The sequence shown here is derived from an EMBL/GenBank/DDBJ whole genome shotgun (WGS) entry which is preliminary data.</text>
</comment>
<dbReference type="CDD" id="cd04692">
    <property type="entry name" value="NUDIX_Hydrolase"/>
    <property type="match status" value="1"/>
</dbReference>
<gene>
    <name evidence="2" type="ORF">Air01nite_27820</name>
</gene>
<dbReference type="Proteomes" id="UP000624325">
    <property type="component" value="Unassembled WGS sequence"/>
</dbReference>